<comment type="caution">
    <text evidence="12">The sequence shown here is derived from an EMBL/GenBank/DDBJ whole genome shotgun (WGS) entry which is preliminary data.</text>
</comment>
<reference evidence="12" key="1">
    <citation type="journal article" date="2022" name="Int. J. Syst. Evol. Microbiol.">
        <title>Granulimonas faecalis gen. nov., sp. nov., and Leptogranulimonas caecicola gen. nov., sp. nov., novel lactate-producing Atopobiaceae bacteria isolated from mouse intestines, and an emended description of the family Atopobiaceae.</title>
        <authorList>
            <person name="Morinaga K."/>
            <person name="Kusada H."/>
            <person name="Sakamoto S."/>
            <person name="Murakami T."/>
            <person name="Toyoda A."/>
            <person name="Mori H."/>
            <person name="Meng X.Y."/>
            <person name="Takashino M."/>
            <person name="Murotomi K."/>
            <person name="Tamaki H."/>
        </authorList>
    </citation>
    <scope>NUCLEOTIDE SEQUENCE</scope>
    <source>
        <strain evidence="12">OPF53</strain>
    </source>
</reference>
<evidence type="ECO:0000256" key="7">
    <source>
        <dbReference type="ARBA" id="ARBA00023172"/>
    </source>
</evidence>
<keyword evidence="7 9" id="KW-0233">DNA recombination</keyword>
<feature type="active site" evidence="9">
    <location>
        <position position="146"/>
    </location>
</feature>
<feature type="domain" description="Tyr recombinase" evidence="10">
    <location>
        <begin position="106"/>
        <end position="296"/>
    </location>
</feature>
<dbReference type="InterPro" id="IPR050090">
    <property type="entry name" value="Tyrosine_recombinase_XerCD"/>
</dbReference>
<dbReference type="RefSeq" id="WP_135977457.1">
    <property type="nucleotide sequence ID" value="NZ_BQKC01000001.1"/>
</dbReference>
<dbReference type="InterPro" id="IPR011010">
    <property type="entry name" value="DNA_brk_join_enz"/>
</dbReference>
<feature type="active site" description="O-(3'-phospho-DNA)-tyrosine intermediate" evidence="9">
    <location>
        <position position="283"/>
    </location>
</feature>
<dbReference type="SUPFAM" id="SSF56349">
    <property type="entry name" value="DNA breaking-rejoining enzymes"/>
    <property type="match status" value="1"/>
</dbReference>
<name>A0AAV5B376_9ACTN</name>
<feature type="active site" evidence="9">
    <location>
        <position position="274"/>
    </location>
</feature>
<evidence type="ECO:0000256" key="2">
    <source>
        <dbReference type="ARBA" id="ARBA00022490"/>
    </source>
</evidence>
<feature type="active site" evidence="9">
    <location>
        <position position="251"/>
    </location>
</feature>
<keyword evidence="3 9" id="KW-0132">Cell division</keyword>
<organism evidence="12 13">
    <name type="scientific">Granulimonas faecalis</name>
    <dbReference type="NCBI Taxonomy" id="2894155"/>
    <lineage>
        <taxon>Bacteria</taxon>
        <taxon>Bacillati</taxon>
        <taxon>Actinomycetota</taxon>
        <taxon>Coriobacteriia</taxon>
        <taxon>Coriobacteriales</taxon>
        <taxon>Kribbibacteriaceae</taxon>
        <taxon>Granulimonas</taxon>
    </lineage>
</organism>
<comment type="function">
    <text evidence="9">Site-specific tyrosine recombinase, which acts by catalyzing the cutting and rejoining of the recombining DNA molecules. The XerC-XerD complex is essential to convert dimers of the bacterial chromosome into monomers to permit their segregation at cell division. It also contributes to the segregational stability of plasmids.</text>
</comment>
<dbReference type="Pfam" id="PF02899">
    <property type="entry name" value="Phage_int_SAM_1"/>
    <property type="match status" value="1"/>
</dbReference>
<proteinExistence type="inferred from homology"/>
<keyword evidence="4 9" id="KW-0159">Chromosome partition</keyword>
<dbReference type="GO" id="GO:0009037">
    <property type="term" value="F:tyrosine-based site-specific recombinase activity"/>
    <property type="evidence" value="ECO:0007669"/>
    <property type="project" value="UniProtKB-UniRule"/>
</dbReference>
<evidence type="ECO:0000256" key="3">
    <source>
        <dbReference type="ARBA" id="ARBA00022618"/>
    </source>
</evidence>
<comment type="subcellular location">
    <subcellularLocation>
        <location evidence="1 9">Cytoplasm</location>
    </subcellularLocation>
</comment>
<dbReference type="Proteomes" id="UP001055025">
    <property type="component" value="Unassembled WGS sequence"/>
</dbReference>
<dbReference type="InterPro" id="IPR002104">
    <property type="entry name" value="Integrase_catalytic"/>
</dbReference>
<dbReference type="PANTHER" id="PTHR30349:SF81">
    <property type="entry name" value="TYROSINE RECOMBINASE XERC"/>
    <property type="match status" value="1"/>
</dbReference>
<dbReference type="PROSITE" id="PS51900">
    <property type="entry name" value="CB"/>
    <property type="match status" value="1"/>
</dbReference>
<evidence type="ECO:0000259" key="10">
    <source>
        <dbReference type="PROSITE" id="PS51898"/>
    </source>
</evidence>
<evidence type="ECO:0000256" key="6">
    <source>
        <dbReference type="ARBA" id="ARBA00023125"/>
    </source>
</evidence>
<feature type="active site" evidence="9">
    <location>
        <position position="248"/>
    </location>
</feature>
<feature type="active site" evidence="9">
    <location>
        <position position="170"/>
    </location>
</feature>
<dbReference type="Gene3D" id="1.10.150.130">
    <property type="match status" value="1"/>
</dbReference>
<evidence type="ECO:0000313" key="13">
    <source>
        <dbReference type="Proteomes" id="UP001055025"/>
    </source>
</evidence>
<dbReference type="HAMAP" id="MF_01808">
    <property type="entry name" value="Recomb_XerC_XerD"/>
    <property type="match status" value="1"/>
</dbReference>
<dbReference type="InterPro" id="IPR013762">
    <property type="entry name" value="Integrase-like_cat_sf"/>
</dbReference>
<protein>
    <recommendedName>
        <fullName evidence="9">Tyrosine recombinase XerC</fullName>
    </recommendedName>
</protein>
<keyword evidence="2 9" id="KW-0963">Cytoplasm</keyword>
<evidence type="ECO:0000256" key="9">
    <source>
        <dbReference type="HAMAP-Rule" id="MF_01808"/>
    </source>
</evidence>
<evidence type="ECO:0000313" key="12">
    <source>
        <dbReference type="EMBL" id="GJM55508.1"/>
    </source>
</evidence>
<dbReference type="CDD" id="cd00798">
    <property type="entry name" value="INT_XerDC_C"/>
    <property type="match status" value="1"/>
</dbReference>
<dbReference type="GO" id="GO:0007059">
    <property type="term" value="P:chromosome segregation"/>
    <property type="evidence" value="ECO:0007669"/>
    <property type="project" value="UniProtKB-UniRule"/>
</dbReference>
<dbReference type="InterPro" id="IPR044068">
    <property type="entry name" value="CB"/>
</dbReference>
<dbReference type="InterPro" id="IPR023009">
    <property type="entry name" value="Tyrosine_recombinase_XerC/XerD"/>
</dbReference>
<keyword evidence="13" id="KW-1185">Reference proteome</keyword>
<keyword evidence="5 9" id="KW-0229">DNA integration</keyword>
<keyword evidence="8 9" id="KW-0131">Cell cycle</keyword>
<dbReference type="GO" id="GO:0005737">
    <property type="term" value="C:cytoplasm"/>
    <property type="evidence" value="ECO:0007669"/>
    <property type="project" value="UniProtKB-SubCell"/>
</dbReference>
<dbReference type="SUPFAM" id="SSF47823">
    <property type="entry name" value="lambda integrase-like, N-terminal domain"/>
    <property type="match status" value="1"/>
</dbReference>
<dbReference type="Pfam" id="PF00589">
    <property type="entry name" value="Phage_integrase"/>
    <property type="match status" value="1"/>
</dbReference>
<feature type="domain" description="Core-binding (CB)" evidence="11">
    <location>
        <begin position="1"/>
        <end position="85"/>
    </location>
</feature>
<dbReference type="PANTHER" id="PTHR30349">
    <property type="entry name" value="PHAGE INTEGRASE-RELATED"/>
    <property type="match status" value="1"/>
</dbReference>
<dbReference type="EMBL" id="BQKC01000001">
    <property type="protein sequence ID" value="GJM55508.1"/>
    <property type="molecule type" value="Genomic_DNA"/>
</dbReference>
<keyword evidence="6 9" id="KW-0238">DNA-binding</keyword>
<dbReference type="AlphaFoldDB" id="A0AAV5B376"/>
<evidence type="ECO:0000256" key="5">
    <source>
        <dbReference type="ARBA" id="ARBA00022908"/>
    </source>
</evidence>
<gene>
    <name evidence="12" type="primary">xerD_2</name>
    <name evidence="9" type="synonym">xerC</name>
    <name evidence="12" type="ORF">ATOP_11630</name>
</gene>
<dbReference type="GO" id="GO:0006313">
    <property type="term" value="P:DNA transposition"/>
    <property type="evidence" value="ECO:0007669"/>
    <property type="project" value="UniProtKB-UniRule"/>
</dbReference>
<sequence>MDVAVGAFLDYLVAERGASSNTVAAYGRDLRRYVDDLAEHGVTDTSGVTRADVEGHVSRLFEQGRAESSVKRATSAVRSFHRFLVADRVEEAYPAAEVRAPKQGEHLPDVLSVEQVFSLLDQPFPDDAAGLRDRAILEVLYGCGLRVSELCGLDLLRVSLADGLVRVVGKGSKERLVPLVGTAADTLAVYLDRSRPLLASTASAAGRKAASQGAVFLNRRGGRLTRQAVHGLCERWGRYAGIEGLHPHTLRHSFATHMLQGGADLRAVQEILGHADVATTQLYTHLDQTHLRGVYLGAHPRAHER</sequence>
<evidence type="ECO:0000256" key="4">
    <source>
        <dbReference type="ARBA" id="ARBA00022829"/>
    </source>
</evidence>
<dbReference type="NCBIfam" id="NF001399">
    <property type="entry name" value="PRK00283.1"/>
    <property type="match status" value="1"/>
</dbReference>
<accession>A0AAV5B376</accession>
<dbReference type="GO" id="GO:0051301">
    <property type="term" value="P:cell division"/>
    <property type="evidence" value="ECO:0007669"/>
    <property type="project" value="UniProtKB-KW"/>
</dbReference>
<comment type="subunit">
    <text evidence="9">Forms a cyclic heterotetrameric complex composed of two molecules of XerC and two molecules of XerD.</text>
</comment>
<evidence type="ECO:0000256" key="8">
    <source>
        <dbReference type="ARBA" id="ARBA00023306"/>
    </source>
</evidence>
<comment type="similarity">
    <text evidence="9">Belongs to the 'phage' integrase family. XerC subfamily.</text>
</comment>
<dbReference type="InterPro" id="IPR010998">
    <property type="entry name" value="Integrase_recombinase_N"/>
</dbReference>
<evidence type="ECO:0000259" key="11">
    <source>
        <dbReference type="PROSITE" id="PS51900"/>
    </source>
</evidence>
<dbReference type="GO" id="GO:0003677">
    <property type="term" value="F:DNA binding"/>
    <property type="evidence" value="ECO:0007669"/>
    <property type="project" value="UniProtKB-UniRule"/>
</dbReference>
<dbReference type="InterPro" id="IPR004107">
    <property type="entry name" value="Integrase_SAM-like_N"/>
</dbReference>
<evidence type="ECO:0000256" key="1">
    <source>
        <dbReference type="ARBA" id="ARBA00004496"/>
    </source>
</evidence>
<dbReference type="Gene3D" id="1.10.443.10">
    <property type="entry name" value="Intergrase catalytic core"/>
    <property type="match status" value="1"/>
</dbReference>
<dbReference type="PROSITE" id="PS51898">
    <property type="entry name" value="TYR_RECOMBINASE"/>
    <property type="match status" value="1"/>
</dbReference>